<name>A0A6S7I9U7_PARCT</name>
<keyword evidence="2" id="KW-1015">Disulfide bond</keyword>
<dbReference type="InterPro" id="IPR001507">
    <property type="entry name" value="ZP_dom"/>
</dbReference>
<comment type="caution">
    <text evidence="4">The sequence shown here is derived from an EMBL/GenBank/DDBJ whole genome shotgun (WGS) entry which is preliminary data.</text>
</comment>
<dbReference type="InterPro" id="IPR048290">
    <property type="entry name" value="ZP_chr"/>
</dbReference>
<proteinExistence type="predicted"/>
<accession>A0A6S7I9U7</accession>
<evidence type="ECO:0000313" key="5">
    <source>
        <dbReference type="Proteomes" id="UP001152795"/>
    </source>
</evidence>
<protein>
    <submittedName>
        <fullName evidence="4">Uncharacterized protein</fullName>
    </submittedName>
</protein>
<keyword evidence="3" id="KW-0325">Glycoprotein</keyword>
<evidence type="ECO:0000256" key="2">
    <source>
        <dbReference type="ARBA" id="ARBA00023157"/>
    </source>
</evidence>
<dbReference type="AlphaFoldDB" id="A0A6S7I9U7"/>
<dbReference type="Proteomes" id="UP001152795">
    <property type="component" value="Unassembled WGS sequence"/>
</dbReference>
<dbReference type="PROSITE" id="PS51034">
    <property type="entry name" value="ZP_2"/>
    <property type="match status" value="1"/>
</dbReference>
<gene>
    <name evidence="4" type="ORF">PACLA_8A087694</name>
</gene>
<dbReference type="Pfam" id="PF23344">
    <property type="entry name" value="ZP-N"/>
    <property type="match status" value="1"/>
</dbReference>
<dbReference type="OrthoDB" id="5977047at2759"/>
<dbReference type="PANTHER" id="PTHR14002">
    <property type="entry name" value="ENDOGLIN/TGF-BETA RECEPTOR TYPE III"/>
    <property type="match status" value="1"/>
</dbReference>
<dbReference type="Pfam" id="PF00100">
    <property type="entry name" value="Zona_pellucida"/>
    <property type="match status" value="1"/>
</dbReference>
<dbReference type="InterPro" id="IPR042235">
    <property type="entry name" value="ZP-C_dom"/>
</dbReference>
<keyword evidence="5" id="KW-1185">Reference proteome</keyword>
<dbReference type="InterPro" id="IPR055356">
    <property type="entry name" value="ZP-N"/>
</dbReference>
<dbReference type="InterPro" id="IPR055355">
    <property type="entry name" value="ZP-C"/>
</dbReference>
<dbReference type="PRINTS" id="PR00023">
    <property type="entry name" value="ZPELLUCIDA"/>
</dbReference>
<evidence type="ECO:0000256" key="3">
    <source>
        <dbReference type="ARBA" id="ARBA00023180"/>
    </source>
</evidence>
<dbReference type="EMBL" id="CACRXK020004556">
    <property type="protein sequence ID" value="CAB4003171.1"/>
    <property type="molecule type" value="Genomic_DNA"/>
</dbReference>
<dbReference type="Gene3D" id="2.60.40.4100">
    <property type="entry name" value="Zona pellucida, ZP-C domain"/>
    <property type="match status" value="1"/>
</dbReference>
<reference evidence="4" key="1">
    <citation type="submission" date="2020-04" db="EMBL/GenBank/DDBJ databases">
        <authorList>
            <person name="Alioto T."/>
            <person name="Alioto T."/>
            <person name="Gomez Garrido J."/>
        </authorList>
    </citation>
    <scope>NUCLEOTIDE SEQUENCE</scope>
    <source>
        <strain evidence="4">A484AB</strain>
    </source>
</reference>
<keyword evidence="1" id="KW-0732">Signal</keyword>
<evidence type="ECO:0000256" key="1">
    <source>
        <dbReference type="ARBA" id="ARBA00022729"/>
    </source>
</evidence>
<dbReference type="Gene3D" id="2.60.40.3210">
    <property type="entry name" value="Zona pellucida, ZP-N domain"/>
    <property type="match status" value="1"/>
</dbReference>
<evidence type="ECO:0000313" key="4">
    <source>
        <dbReference type="EMBL" id="CAB4003171.1"/>
    </source>
</evidence>
<dbReference type="SMART" id="SM00241">
    <property type="entry name" value="ZP"/>
    <property type="match status" value="1"/>
</dbReference>
<organism evidence="4 5">
    <name type="scientific">Paramuricea clavata</name>
    <name type="common">Red gorgonian</name>
    <name type="synonym">Violescent sea-whip</name>
    <dbReference type="NCBI Taxonomy" id="317549"/>
    <lineage>
        <taxon>Eukaryota</taxon>
        <taxon>Metazoa</taxon>
        <taxon>Cnidaria</taxon>
        <taxon>Anthozoa</taxon>
        <taxon>Octocorallia</taxon>
        <taxon>Malacalcyonacea</taxon>
        <taxon>Plexauridae</taxon>
        <taxon>Paramuricea</taxon>
    </lineage>
</organism>
<dbReference type="PANTHER" id="PTHR14002:SF43">
    <property type="entry name" value="DELTA-LIKE PROTEIN"/>
    <property type="match status" value="1"/>
</dbReference>
<sequence>MICDDDYLISSFFTATSYLVLCSRDNITVVIGRHALSSVDIDNMYLADGACKASYNATHAYVTTALNRCGTMYSETDQEMYYNNTLTAAIPTSPGSVITRKQSLAFTFKCTYSRLVSVSGFKFEPPKPVLTVEESDIGNFTVNMDSFKDAGFISSSSEDYPAFKSFEDRINIQYGVSTSNTDIVVRAETCRATPSSKPYDTPQYEFISEACDKDPTITHHSSGLQQYHQFSIQAFRFLVDHEFVYIHCDLRLCNKNIQDSVCTRSTTCSSRKRRDASPLETTERTFQLSIGPIMYREKTKEQNVKTDQGQEEVAESGPNTIMIVILICVGLIVVLLAVAVVFLVKRRGASQSTTSLEVIPMEYPADKMLAFGNGYVAEK</sequence>